<accession>A0A2K0XPC8</accession>
<name>A0A2K0XPC8_9BACT</name>
<reference evidence="1 2" key="1">
    <citation type="submission" date="2017-03" db="EMBL/GenBank/DDBJ databases">
        <authorList>
            <person name="Afonso C.L."/>
            <person name="Miller P.J."/>
            <person name="Scott M.A."/>
            <person name="Spackman E."/>
            <person name="Goraichik I."/>
            <person name="Dimitrov K.M."/>
            <person name="Suarez D.L."/>
            <person name="Swayne D.E."/>
        </authorList>
    </citation>
    <scope>NUCLEOTIDE SEQUENCE [LARGE SCALE GENOMIC DNA]</scope>
    <source>
        <strain evidence="1 2">DNF00076</strain>
    </source>
</reference>
<sequence>MDNLTPQQVLTLFNTVGAITNSDQILLQMAEGNAAGKITAELFRAYLNKGFEVSVSEDGYLVIGGNKSASKVEGITPILRRGVDGIEYSKDKGLSWETVAKFTDLGVFLGPFTQEEYDQLKNNGLIHSDCYYSIWEEEE</sequence>
<evidence type="ECO:0000313" key="1">
    <source>
        <dbReference type="EMBL" id="PNP96395.1"/>
    </source>
</evidence>
<dbReference type="EMBL" id="NBAX01000001">
    <property type="protein sequence ID" value="PNP96395.1"/>
    <property type="molecule type" value="Genomic_DNA"/>
</dbReference>
<organism evidence="1 2">
    <name type="scientific">Hoylesella timonensis</name>
    <dbReference type="NCBI Taxonomy" id="386414"/>
    <lineage>
        <taxon>Bacteria</taxon>
        <taxon>Pseudomonadati</taxon>
        <taxon>Bacteroidota</taxon>
        <taxon>Bacteroidia</taxon>
        <taxon>Bacteroidales</taxon>
        <taxon>Prevotellaceae</taxon>
        <taxon>Hoylesella</taxon>
    </lineage>
</organism>
<comment type="caution">
    <text evidence="1">The sequence shown here is derived from an EMBL/GenBank/DDBJ whole genome shotgun (WGS) entry which is preliminary data.</text>
</comment>
<dbReference type="Proteomes" id="UP000236634">
    <property type="component" value="Unassembled WGS sequence"/>
</dbReference>
<dbReference type="RefSeq" id="WP_103002349.1">
    <property type="nucleotide sequence ID" value="NZ_NBAX01000001.1"/>
</dbReference>
<dbReference type="AlphaFoldDB" id="A0A2K0XPC8"/>
<protein>
    <submittedName>
        <fullName evidence="1">Uncharacterized protein</fullName>
    </submittedName>
</protein>
<gene>
    <name evidence="1" type="ORF">BFS16_00485</name>
</gene>
<proteinExistence type="predicted"/>
<evidence type="ECO:0000313" key="2">
    <source>
        <dbReference type="Proteomes" id="UP000236634"/>
    </source>
</evidence>